<proteinExistence type="predicted"/>
<dbReference type="EMBL" id="AFWI01000146">
    <property type="protein sequence ID" value="EGU55315.1"/>
    <property type="molecule type" value="Genomic_DNA"/>
</dbReference>
<protein>
    <submittedName>
        <fullName evidence="1">Uncharacterized protein</fullName>
    </submittedName>
</protein>
<dbReference type="RefSeq" id="WP_004744703.1">
    <property type="nucleotide sequence ID" value="NZ_AFWI01000146.1"/>
</dbReference>
<evidence type="ECO:0000313" key="1">
    <source>
        <dbReference type="EMBL" id="EGU55315.1"/>
    </source>
</evidence>
<reference evidence="1 2" key="1">
    <citation type="journal article" date="2012" name="Int. J. Syst. Evol. Microbiol.">
        <title>Vibrio caribbeanicus sp. nov., isolated from the marine sponge Scleritoderma cyanea.</title>
        <authorList>
            <person name="Hoffmann M."/>
            <person name="Monday S.R."/>
            <person name="Allard M.W."/>
            <person name="Strain E.A."/>
            <person name="Whittaker P."/>
            <person name="Naum M."/>
            <person name="McCarthy P.J."/>
            <person name="Lopez J.V."/>
            <person name="Fischer M."/>
            <person name="Brown E.W."/>
        </authorList>
    </citation>
    <scope>NUCLEOTIDE SEQUENCE [LARGE SCALE GENOMIC DNA]</scope>
    <source>
        <strain evidence="1 2">ATCC 19109</strain>
    </source>
</reference>
<accession>A0ABP2LM93</accession>
<comment type="caution">
    <text evidence="1">The sequence shown here is derived from an EMBL/GenBank/DDBJ whole genome shotgun (WGS) entry which is preliminary data.</text>
</comment>
<organism evidence="1 2">
    <name type="scientific">Vibrio tubiashii ATCC 19109</name>
    <dbReference type="NCBI Taxonomy" id="1051646"/>
    <lineage>
        <taxon>Bacteria</taxon>
        <taxon>Pseudomonadati</taxon>
        <taxon>Pseudomonadota</taxon>
        <taxon>Gammaproteobacteria</taxon>
        <taxon>Vibrionales</taxon>
        <taxon>Vibrionaceae</taxon>
        <taxon>Vibrio</taxon>
        <taxon>Vibrio oreintalis group</taxon>
    </lineage>
</organism>
<name>A0ABP2LM93_9VIBR</name>
<gene>
    <name evidence="1" type="ORF">VITU9109_21254</name>
</gene>
<dbReference type="Proteomes" id="UP000003836">
    <property type="component" value="Unassembled WGS sequence"/>
</dbReference>
<evidence type="ECO:0000313" key="2">
    <source>
        <dbReference type="Proteomes" id="UP000003836"/>
    </source>
</evidence>
<dbReference type="GeneID" id="51989096"/>
<keyword evidence="2" id="KW-1185">Reference proteome</keyword>
<sequence length="56" mass="6463">MDIEQIKADAPEDAAYWSPVVGQYFNRQFMSLAPAFKDKLIQVEKQFRGELISLTK</sequence>